<accession>A0A1Z5KJJ6</accession>
<comment type="caution">
    <text evidence="1">The sequence shown here is derived from an EMBL/GenBank/DDBJ whole genome shotgun (WGS) entry which is preliminary data.</text>
</comment>
<protein>
    <submittedName>
        <fullName evidence="1">Uncharacterized protein</fullName>
    </submittedName>
</protein>
<evidence type="ECO:0000313" key="2">
    <source>
        <dbReference type="Proteomes" id="UP000198406"/>
    </source>
</evidence>
<evidence type="ECO:0000313" key="1">
    <source>
        <dbReference type="EMBL" id="GAX26463.1"/>
    </source>
</evidence>
<dbReference type="AlphaFoldDB" id="A0A1Z5KJJ6"/>
<sequence length="501" mass="55421">MFEEFGQCILSAKDQQDEKVTRNSYYLDTSGRACLSVPLVLSFPTERCLKDTFNANCFYPRPNYDETTEDGIAGNEETPTSSSIAIEAKVALTFGSGEAIMAVVEQVRVHSTEILSPTSVLFETDIHIRVSLLEGNTRWRMTDVKVAIETSAVLRQRLPDQGDSSTDRALRLLKHTMTKSLDTDVHNVRSSRTAPISIKAHLTQALIIHVDSVSGPTVGETFLSVQIRHSSTHKEPVTITRIALHPLQDELTHAAPRTTSSSIRWGFAERCDPCLPITLNPDESFSTILLVDASQESAYQTFKCPVSVTAVLGKRESSIGGHRYQVTASAKAEFTSSPMASEPSDGFVLDFQVINEKVHVGSLVTVRVSVQNLSNNTRRNLMLWVGDNKTSREEKLSLAANEVARRQEASNERDDGYKIKITGLSLSELMKAPHQSLISLDTQYILPPIEGHTATTADFRFIPLVEGLVTFPHIHVVDRTRGFTYASLHEFRAVVAPPSPW</sequence>
<dbReference type="EMBL" id="BDSP01000246">
    <property type="protein sequence ID" value="GAX26463.1"/>
    <property type="molecule type" value="Genomic_DNA"/>
</dbReference>
<reference evidence="1 2" key="1">
    <citation type="journal article" date="2015" name="Plant Cell">
        <title>Oil accumulation by the oleaginous diatom Fistulifera solaris as revealed by the genome and transcriptome.</title>
        <authorList>
            <person name="Tanaka T."/>
            <person name="Maeda Y."/>
            <person name="Veluchamy A."/>
            <person name="Tanaka M."/>
            <person name="Abida H."/>
            <person name="Marechal E."/>
            <person name="Bowler C."/>
            <person name="Muto M."/>
            <person name="Sunaga Y."/>
            <person name="Tanaka M."/>
            <person name="Yoshino T."/>
            <person name="Taniguchi T."/>
            <person name="Fukuda Y."/>
            <person name="Nemoto M."/>
            <person name="Matsumoto M."/>
            <person name="Wong P.S."/>
            <person name="Aburatani S."/>
            <person name="Fujibuchi W."/>
        </authorList>
    </citation>
    <scope>NUCLEOTIDE SEQUENCE [LARGE SCALE GENOMIC DNA]</scope>
    <source>
        <strain evidence="1 2">JPCC DA0580</strain>
    </source>
</reference>
<dbReference type="OrthoDB" id="39562at2759"/>
<name>A0A1Z5KJJ6_FISSO</name>
<proteinExistence type="predicted"/>
<gene>
    <name evidence="1" type="ORF">FisN_1Lh710</name>
</gene>
<organism evidence="1 2">
    <name type="scientific">Fistulifera solaris</name>
    <name type="common">Oleaginous diatom</name>
    <dbReference type="NCBI Taxonomy" id="1519565"/>
    <lineage>
        <taxon>Eukaryota</taxon>
        <taxon>Sar</taxon>
        <taxon>Stramenopiles</taxon>
        <taxon>Ochrophyta</taxon>
        <taxon>Bacillariophyta</taxon>
        <taxon>Bacillariophyceae</taxon>
        <taxon>Bacillariophycidae</taxon>
        <taxon>Naviculales</taxon>
        <taxon>Naviculaceae</taxon>
        <taxon>Fistulifera</taxon>
    </lineage>
</organism>
<keyword evidence="2" id="KW-1185">Reference proteome</keyword>
<dbReference type="Proteomes" id="UP000198406">
    <property type="component" value="Unassembled WGS sequence"/>
</dbReference>
<dbReference type="InParanoid" id="A0A1Z5KJJ6"/>